<evidence type="ECO:0000313" key="2">
    <source>
        <dbReference type="Proteomes" id="UP000448575"/>
    </source>
</evidence>
<keyword evidence="2" id="KW-1185">Reference proteome</keyword>
<evidence type="ECO:0000313" key="1">
    <source>
        <dbReference type="EMBL" id="MYN04395.1"/>
    </source>
</evidence>
<reference evidence="1 2" key="1">
    <citation type="submission" date="2019-12" db="EMBL/GenBank/DDBJ databases">
        <title>Novel species isolated from a subtropical stream in China.</title>
        <authorList>
            <person name="Lu H."/>
        </authorList>
    </citation>
    <scope>NUCLEOTIDE SEQUENCE [LARGE SCALE GENOMIC DNA]</scope>
    <source>
        <strain evidence="1 2">DS3</strain>
    </source>
</reference>
<comment type="caution">
    <text evidence="1">The sequence shown here is derived from an EMBL/GenBank/DDBJ whole genome shotgun (WGS) entry which is preliminary data.</text>
</comment>
<dbReference type="EMBL" id="WWCJ01000016">
    <property type="protein sequence ID" value="MYN04395.1"/>
    <property type="molecule type" value="Genomic_DNA"/>
</dbReference>
<dbReference type="AlphaFoldDB" id="A0A6N9HNX9"/>
<proteinExistence type="predicted"/>
<dbReference type="RefSeq" id="WP_161027351.1">
    <property type="nucleotide sequence ID" value="NZ_WWCJ01000016.1"/>
</dbReference>
<sequence length="192" mass="20371">MQDSINHDAEIKVLKEAVCPSLSGRSSLTYHIGCRADHLGKDGSEFNEGISLRIHHNSGSGLFSNQWVPIASLKPVFDKEKSQDAVTSSSLSSVFAGSSVNTAGFILAVLKAEGLVVHMPEKRRYYQCTSTEQFFIDLKALCGAIADGADMAIASDVTDLHAAANGEGPDMAIANSEASTAKPMAIGKSKKR</sequence>
<dbReference type="Proteomes" id="UP000448575">
    <property type="component" value="Unassembled WGS sequence"/>
</dbReference>
<protein>
    <submittedName>
        <fullName evidence="1">Uncharacterized protein</fullName>
    </submittedName>
</protein>
<name>A0A6N9HNX9_9BURK</name>
<accession>A0A6N9HNX9</accession>
<gene>
    <name evidence="1" type="ORF">GTP41_20080</name>
</gene>
<organism evidence="1 2">
    <name type="scientific">Pseudoduganella guangdongensis</name>
    <dbReference type="NCBI Taxonomy" id="2692179"/>
    <lineage>
        <taxon>Bacteria</taxon>
        <taxon>Pseudomonadati</taxon>
        <taxon>Pseudomonadota</taxon>
        <taxon>Betaproteobacteria</taxon>
        <taxon>Burkholderiales</taxon>
        <taxon>Oxalobacteraceae</taxon>
        <taxon>Telluria group</taxon>
        <taxon>Pseudoduganella</taxon>
    </lineage>
</organism>